<accession>A0A2K8U7R5</accession>
<organism evidence="3 4">
    <name type="scientific">Candidatus Thiodictyon syntrophicum</name>
    <dbReference type="NCBI Taxonomy" id="1166950"/>
    <lineage>
        <taxon>Bacteria</taxon>
        <taxon>Pseudomonadati</taxon>
        <taxon>Pseudomonadota</taxon>
        <taxon>Gammaproteobacteria</taxon>
        <taxon>Chromatiales</taxon>
        <taxon>Chromatiaceae</taxon>
        <taxon>Thiodictyon</taxon>
    </lineage>
</organism>
<proteinExistence type="inferred from homology"/>
<dbReference type="Proteomes" id="UP000232638">
    <property type="component" value="Chromosome"/>
</dbReference>
<keyword evidence="4" id="KW-1185">Reference proteome</keyword>
<evidence type="ECO:0000256" key="1">
    <source>
        <dbReference type="ARBA" id="ARBA00006226"/>
    </source>
</evidence>
<evidence type="ECO:0000256" key="2">
    <source>
        <dbReference type="ARBA" id="ARBA00022649"/>
    </source>
</evidence>
<evidence type="ECO:0000313" key="4">
    <source>
        <dbReference type="Proteomes" id="UP000232638"/>
    </source>
</evidence>
<reference evidence="3 4" key="1">
    <citation type="submission" date="2017-03" db="EMBL/GenBank/DDBJ databases">
        <title>Complete genome sequence of Candidatus 'Thiodictyon syntrophicum' sp. nov. strain Cad16T, a photolithoautotroph purple sulfur bacterium isolated from an alpine meromictic lake.</title>
        <authorList>
            <person name="Luedin S.M."/>
            <person name="Pothier J.F."/>
            <person name="Danza F."/>
            <person name="Storelli N."/>
            <person name="Wittwer M."/>
            <person name="Tonolla M."/>
        </authorList>
    </citation>
    <scope>NUCLEOTIDE SEQUENCE [LARGE SCALE GENOMIC DNA]</scope>
    <source>
        <strain evidence="3 4">Cad16T</strain>
    </source>
</reference>
<dbReference type="EMBL" id="CP020370">
    <property type="protein sequence ID" value="AUB81594.1"/>
    <property type="molecule type" value="Genomic_DNA"/>
</dbReference>
<dbReference type="AlphaFoldDB" id="A0A2K8U7R5"/>
<dbReference type="Gene3D" id="3.30.2310.20">
    <property type="entry name" value="RelE-like"/>
    <property type="match status" value="1"/>
</dbReference>
<dbReference type="InterPro" id="IPR007712">
    <property type="entry name" value="RelE/ParE_toxin"/>
</dbReference>
<dbReference type="RefSeq" id="WP_100919358.1">
    <property type="nucleotide sequence ID" value="NZ_CP020370.1"/>
</dbReference>
<dbReference type="OrthoDB" id="9798046at2"/>
<dbReference type="PANTHER" id="PTHR33755">
    <property type="entry name" value="TOXIN PARE1-RELATED"/>
    <property type="match status" value="1"/>
</dbReference>
<sequence>MAELRWTDEAVRWLEDIRDYIARDDPAAARRVIAGIYEQAQILKSFPDIGYKYCDDPDGEIRILLYGHYRIAYLVRHDAAEVLGVFHGAMSIDRYLLR</sequence>
<protein>
    <submittedName>
        <fullName evidence="3">Plasmid stabilization protein</fullName>
    </submittedName>
</protein>
<dbReference type="InterPro" id="IPR035093">
    <property type="entry name" value="RelE/ParE_toxin_dom_sf"/>
</dbReference>
<name>A0A2K8U7R5_9GAMM</name>
<gene>
    <name evidence="3" type="ORF">THSYN_11915</name>
</gene>
<dbReference type="KEGG" id="tsy:THSYN_11915"/>
<dbReference type="InterPro" id="IPR051803">
    <property type="entry name" value="TA_system_RelE-like_toxin"/>
</dbReference>
<comment type="similarity">
    <text evidence="1">Belongs to the RelE toxin family.</text>
</comment>
<dbReference type="Pfam" id="PF05016">
    <property type="entry name" value="ParE_toxin"/>
    <property type="match status" value="1"/>
</dbReference>
<keyword evidence="2" id="KW-1277">Toxin-antitoxin system</keyword>
<evidence type="ECO:0000313" key="3">
    <source>
        <dbReference type="EMBL" id="AUB81594.1"/>
    </source>
</evidence>